<comment type="caution">
    <text evidence="3">The sequence shown here is derived from an EMBL/GenBank/DDBJ whole genome shotgun (WGS) entry which is preliminary data.</text>
</comment>
<evidence type="ECO:0000256" key="1">
    <source>
        <dbReference type="SAM" id="Phobius"/>
    </source>
</evidence>
<dbReference type="PANTHER" id="PTHR12277:SF79">
    <property type="entry name" value="XAA-PRO DIPEPTIDYL-PEPTIDASE-RELATED"/>
    <property type="match status" value="1"/>
</dbReference>
<dbReference type="SUPFAM" id="SSF53474">
    <property type="entry name" value="alpha/beta-Hydrolases"/>
    <property type="match status" value="1"/>
</dbReference>
<dbReference type="Pfam" id="PF12697">
    <property type="entry name" value="Abhydrolase_6"/>
    <property type="match status" value="1"/>
</dbReference>
<dbReference type="EMBL" id="BMQG01000001">
    <property type="protein sequence ID" value="GGM28541.1"/>
    <property type="molecule type" value="Genomic_DNA"/>
</dbReference>
<dbReference type="Proteomes" id="UP000600547">
    <property type="component" value="Unassembled WGS sequence"/>
</dbReference>
<organism evidence="3 4">
    <name type="scientific">Deinococcus arenae</name>
    <dbReference type="NCBI Taxonomy" id="1452751"/>
    <lineage>
        <taxon>Bacteria</taxon>
        <taxon>Thermotogati</taxon>
        <taxon>Deinococcota</taxon>
        <taxon>Deinococci</taxon>
        <taxon>Deinococcales</taxon>
        <taxon>Deinococcaceae</taxon>
        <taxon>Deinococcus</taxon>
    </lineage>
</organism>
<dbReference type="InterPro" id="IPR000073">
    <property type="entry name" value="AB_hydrolase_1"/>
</dbReference>
<name>A0A8H9L3P0_9DEIO</name>
<dbReference type="RefSeq" id="WP_110830945.1">
    <property type="nucleotide sequence ID" value="NZ_BMQG01000001.1"/>
</dbReference>
<accession>A0A8H9L3P0</accession>
<feature type="transmembrane region" description="Helical" evidence="1">
    <location>
        <begin position="30"/>
        <end position="50"/>
    </location>
</feature>
<keyword evidence="1" id="KW-1133">Transmembrane helix</keyword>
<dbReference type="PANTHER" id="PTHR12277">
    <property type="entry name" value="ALPHA/BETA HYDROLASE DOMAIN-CONTAINING PROTEIN"/>
    <property type="match status" value="1"/>
</dbReference>
<reference evidence="4" key="1">
    <citation type="journal article" date="2019" name="Int. J. Syst. Evol. Microbiol.">
        <title>The Global Catalogue of Microorganisms (GCM) 10K type strain sequencing project: providing services to taxonomists for standard genome sequencing and annotation.</title>
        <authorList>
            <consortium name="The Broad Institute Genomics Platform"/>
            <consortium name="The Broad Institute Genome Sequencing Center for Infectious Disease"/>
            <person name="Wu L."/>
            <person name="Ma J."/>
        </authorList>
    </citation>
    <scope>NUCLEOTIDE SEQUENCE [LARGE SCALE GENOMIC DNA]</scope>
    <source>
        <strain evidence="4">JCM 31047</strain>
    </source>
</reference>
<sequence>MKRQRSTINHHPSTGGRLTDRLLNVRKRRALGWAALAYAGVVLAGALVGADITLRSKTRWVKGVFVPVGRRGNEVYLPASAETLSRGPIGIVPLLPNKGHAVLGERQVVGTLVRRPVQEERGVLPNGALAWASTFVYNGTPAQLGVEFEDTKVHTPLGDMPAWHIPPSGDAPGRADAVVIVIHGHGGQRAQALRMLPALRRTGAASLFVTFRNAHGAPRSESGYLTLGDQEAEDVISALHWAQGAGYRRAVLYGFSMGGNIALSALRARHQPYPIPVTGVMLDCPALDWRATILSQGQRFGLPPFLARHVATFTQWVVTRRSGQDFDTVDQIRAAPSFNLPILMWHGTRDRTIPVSQADALAAARPDLIEYHRVEGGKHIRVWNINPEQYDAQLDTFIGRVLPEVAG</sequence>
<keyword evidence="1" id="KW-0472">Membrane</keyword>
<evidence type="ECO:0000259" key="2">
    <source>
        <dbReference type="Pfam" id="PF12697"/>
    </source>
</evidence>
<dbReference type="AlphaFoldDB" id="A0A8H9L3P0"/>
<proteinExistence type="predicted"/>
<dbReference type="InterPro" id="IPR029058">
    <property type="entry name" value="AB_hydrolase_fold"/>
</dbReference>
<feature type="domain" description="AB hydrolase-1" evidence="2">
    <location>
        <begin position="179"/>
        <end position="390"/>
    </location>
</feature>
<keyword evidence="4" id="KW-1185">Reference proteome</keyword>
<keyword evidence="1" id="KW-0812">Transmembrane</keyword>
<dbReference type="Gene3D" id="3.40.50.1820">
    <property type="entry name" value="alpha/beta hydrolase"/>
    <property type="match status" value="1"/>
</dbReference>
<evidence type="ECO:0000313" key="3">
    <source>
        <dbReference type="EMBL" id="GGM28541.1"/>
    </source>
</evidence>
<gene>
    <name evidence="3" type="ORF">GCM10008956_00660</name>
</gene>
<keyword evidence="3" id="KW-0378">Hydrolase</keyword>
<dbReference type="GO" id="GO:0016787">
    <property type="term" value="F:hydrolase activity"/>
    <property type="evidence" value="ECO:0007669"/>
    <property type="project" value="UniProtKB-KW"/>
</dbReference>
<evidence type="ECO:0000313" key="4">
    <source>
        <dbReference type="Proteomes" id="UP000600547"/>
    </source>
</evidence>
<protein>
    <submittedName>
        <fullName evidence="3">Alpha/beta hydrolase</fullName>
    </submittedName>
</protein>